<gene>
    <name evidence="12" type="ORF">A7U60_g4753</name>
</gene>
<keyword evidence="13" id="KW-1185">Reference proteome</keyword>
<evidence type="ECO:0000256" key="9">
    <source>
        <dbReference type="ARBA" id="ARBA00032873"/>
    </source>
</evidence>
<comment type="cofactor">
    <cofactor evidence="1">
        <name>Mg(2+)</name>
        <dbReference type="ChEBI" id="CHEBI:18420"/>
    </cofactor>
</comment>
<evidence type="ECO:0000256" key="3">
    <source>
        <dbReference type="ARBA" id="ARBA00022723"/>
    </source>
</evidence>
<dbReference type="InterPro" id="IPR000092">
    <property type="entry name" value="Polyprenyl_synt"/>
</dbReference>
<evidence type="ECO:0000256" key="5">
    <source>
        <dbReference type="ARBA" id="ARBA00032052"/>
    </source>
</evidence>
<keyword evidence="3" id="KW-0479">Metal-binding</keyword>
<comment type="similarity">
    <text evidence="2 11">Belongs to the FPP/GGPP synthase family.</text>
</comment>
<sequence>MLAKLGRSSKWTTENEQALTEPFAYITSQPGKEIRGRMIEAFNVWLVVPEKKLATIAKVVSMLHSASLLVDDIEDDSQLRRGIPVAHKIYGVPQTINCANYMYFQAYQELFQLRDTETAAIDKIVTEELLNLHRGQGLELIWRDSLRCPTEEEYVGMLSDRNGIKLMMACATSSQDVNYVPLVNLIGVFFQIRDDYFNLQSKEYETNKGFAEDLTEGKFSFPIVHGVRKNASNRQVLNVLQKRPTTPTLKRYTIDYLKNKTKSFDYTLSVLESLESQIRDEIKRLGGNKGLENIIDTLSVRGLRETSS</sequence>
<evidence type="ECO:0000256" key="1">
    <source>
        <dbReference type="ARBA" id="ARBA00001946"/>
    </source>
</evidence>
<dbReference type="Proteomes" id="UP000757232">
    <property type="component" value="Unassembled WGS sequence"/>
</dbReference>
<dbReference type="Pfam" id="PF00348">
    <property type="entry name" value="polyprenyl_synt"/>
    <property type="match status" value="1"/>
</dbReference>
<evidence type="ECO:0000256" key="11">
    <source>
        <dbReference type="RuleBase" id="RU004466"/>
    </source>
</evidence>
<dbReference type="PANTHER" id="PTHR12001">
    <property type="entry name" value="GERANYLGERANYL PYROPHOSPHATE SYNTHASE"/>
    <property type="match status" value="1"/>
</dbReference>
<dbReference type="GO" id="GO:0004659">
    <property type="term" value="F:prenyltransferase activity"/>
    <property type="evidence" value="ECO:0007669"/>
    <property type="project" value="InterPro"/>
</dbReference>
<dbReference type="SFLD" id="SFLDS00005">
    <property type="entry name" value="Isoprenoid_Synthase_Type_I"/>
    <property type="match status" value="1"/>
</dbReference>
<keyword evidence="4" id="KW-0460">Magnesium</keyword>
<evidence type="ECO:0000256" key="7">
    <source>
        <dbReference type="ARBA" id="ARBA00032424"/>
    </source>
</evidence>
<evidence type="ECO:0000256" key="2">
    <source>
        <dbReference type="ARBA" id="ARBA00006706"/>
    </source>
</evidence>
<reference evidence="12" key="1">
    <citation type="submission" date="2016-06" db="EMBL/GenBank/DDBJ databases">
        <title>Draft Genome sequence of the fungus Inonotus baumii.</title>
        <authorList>
            <person name="Zhu H."/>
            <person name="Lin W."/>
        </authorList>
    </citation>
    <scope>NUCLEOTIDE SEQUENCE</scope>
    <source>
        <strain evidence="12">821</strain>
    </source>
</reference>
<keyword evidence="11" id="KW-0808">Transferase</keyword>
<dbReference type="InterPro" id="IPR033749">
    <property type="entry name" value="Polyprenyl_synt_CS"/>
</dbReference>
<name>A0A9Q5N4Q6_SANBA</name>
<comment type="caution">
    <text evidence="12">The sequence shown here is derived from an EMBL/GenBank/DDBJ whole genome shotgun (WGS) entry which is preliminary data.</text>
</comment>
<dbReference type="Gene3D" id="1.10.600.10">
    <property type="entry name" value="Farnesyl Diphosphate Synthase"/>
    <property type="match status" value="1"/>
</dbReference>
<dbReference type="InterPro" id="IPR008949">
    <property type="entry name" value="Isoprenoid_synthase_dom_sf"/>
</dbReference>
<dbReference type="PROSITE" id="PS00723">
    <property type="entry name" value="POLYPRENYL_SYNTHASE_1"/>
    <property type="match status" value="1"/>
</dbReference>
<evidence type="ECO:0000313" key="12">
    <source>
        <dbReference type="EMBL" id="OCB88125.1"/>
    </source>
</evidence>
<dbReference type="EMBL" id="LNZH02000184">
    <property type="protein sequence ID" value="OCB88125.1"/>
    <property type="molecule type" value="Genomic_DNA"/>
</dbReference>
<dbReference type="PANTHER" id="PTHR12001:SF44">
    <property type="entry name" value="GERANYLGERANYL PYROPHOSPHATE SYNTHASE"/>
    <property type="match status" value="1"/>
</dbReference>
<dbReference type="OrthoDB" id="6921389at2759"/>
<accession>A0A9Q5N4Q6</accession>
<protein>
    <recommendedName>
        <fullName evidence="9">(2E,6E)-farnesyl diphosphate synthase</fullName>
    </recommendedName>
    <alternativeName>
        <fullName evidence="8">Dimethylallyltranstransferase</fullName>
    </alternativeName>
    <alternativeName>
        <fullName evidence="7">Farnesyl diphosphate synthase</fullName>
    </alternativeName>
    <alternativeName>
        <fullName evidence="5">Farnesyltranstransferase</fullName>
    </alternativeName>
    <alternativeName>
        <fullName evidence="10">Geranylgeranyl diphosphate synthase</fullName>
    </alternativeName>
    <alternativeName>
        <fullName evidence="6">Geranyltranstransferase</fullName>
    </alternativeName>
</protein>
<organism evidence="12 13">
    <name type="scientific">Sanghuangporus baumii</name>
    <name type="common">Phellinus baumii</name>
    <dbReference type="NCBI Taxonomy" id="108892"/>
    <lineage>
        <taxon>Eukaryota</taxon>
        <taxon>Fungi</taxon>
        <taxon>Dikarya</taxon>
        <taxon>Basidiomycota</taxon>
        <taxon>Agaricomycotina</taxon>
        <taxon>Agaricomycetes</taxon>
        <taxon>Hymenochaetales</taxon>
        <taxon>Hymenochaetaceae</taxon>
        <taxon>Sanghuangporus</taxon>
    </lineage>
</organism>
<evidence type="ECO:0000256" key="4">
    <source>
        <dbReference type="ARBA" id="ARBA00022842"/>
    </source>
</evidence>
<dbReference type="GO" id="GO:0008299">
    <property type="term" value="P:isoprenoid biosynthetic process"/>
    <property type="evidence" value="ECO:0007669"/>
    <property type="project" value="InterPro"/>
</dbReference>
<dbReference type="SUPFAM" id="SSF48576">
    <property type="entry name" value="Terpenoid synthases"/>
    <property type="match status" value="1"/>
</dbReference>
<dbReference type="PROSITE" id="PS00444">
    <property type="entry name" value="POLYPRENYL_SYNTHASE_2"/>
    <property type="match status" value="1"/>
</dbReference>
<evidence type="ECO:0000313" key="13">
    <source>
        <dbReference type="Proteomes" id="UP000757232"/>
    </source>
</evidence>
<proteinExistence type="inferred from homology"/>
<dbReference type="CDD" id="cd00685">
    <property type="entry name" value="Trans_IPPS_HT"/>
    <property type="match status" value="1"/>
</dbReference>
<dbReference type="AlphaFoldDB" id="A0A9Q5N4Q6"/>
<evidence type="ECO:0000256" key="10">
    <source>
        <dbReference type="ARBA" id="ARBA00033096"/>
    </source>
</evidence>
<evidence type="ECO:0000256" key="6">
    <source>
        <dbReference type="ARBA" id="ARBA00032380"/>
    </source>
</evidence>
<evidence type="ECO:0000256" key="8">
    <source>
        <dbReference type="ARBA" id="ARBA00032448"/>
    </source>
</evidence>
<dbReference type="GO" id="GO:0046872">
    <property type="term" value="F:metal ion binding"/>
    <property type="evidence" value="ECO:0007669"/>
    <property type="project" value="UniProtKB-KW"/>
</dbReference>